<dbReference type="RefSeq" id="WP_179237753.1">
    <property type="nucleotide sequence ID" value="NZ_JACBNQ010000007.1"/>
</dbReference>
<proteinExistence type="predicted"/>
<comment type="caution">
    <text evidence="1">The sequence shown here is derived from an EMBL/GenBank/DDBJ whole genome shotgun (WGS) entry which is preliminary data.</text>
</comment>
<dbReference type="AlphaFoldDB" id="A0A974GW88"/>
<gene>
    <name evidence="1" type="ORF">HZF24_07885</name>
</gene>
<evidence type="ECO:0000313" key="2">
    <source>
        <dbReference type="Proteomes" id="UP000611629"/>
    </source>
</evidence>
<accession>A0A974GW88</accession>
<dbReference type="Proteomes" id="UP000611629">
    <property type="component" value="Unassembled WGS sequence"/>
</dbReference>
<sequence length="230" mass="25981">MYKESILKNAKKISYYLLIVLLAVVMSACSPVSSVHETKDDKSMTLDDVRKLSAKGEDLLFEDLSGYRGYNLSSDLNSYIMVYYVKGGYRLIVYSKPDSKPSRADLESVWESGGSGIDIRYKDVDAFIRDNPSQDAITEEQALDIAEKSLKMELEAVSWYILGESFEPIGKDAIFARALLDSTDAIDEPCWVLRVKETPEWEGSYYAVGKKSGKVYTCVEENGKFLWHNQ</sequence>
<protein>
    <submittedName>
        <fullName evidence="1">Uncharacterized protein</fullName>
    </submittedName>
</protein>
<name>A0A974GW88_SEDHY</name>
<keyword evidence="2" id="KW-1185">Reference proteome</keyword>
<organism evidence="1 2">
    <name type="scientific">Sedimentibacter hydroxybenzoicus DSM 7310</name>
    <dbReference type="NCBI Taxonomy" id="1123245"/>
    <lineage>
        <taxon>Bacteria</taxon>
        <taxon>Bacillati</taxon>
        <taxon>Bacillota</taxon>
        <taxon>Tissierellia</taxon>
        <taxon>Sedimentibacter</taxon>
    </lineage>
</organism>
<dbReference type="PROSITE" id="PS51257">
    <property type="entry name" value="PROKAR_LIPOPROTEIN"/>
    <property type="match status" value="1"/>
</dbReference>
<evidence type="ECO:0000313" key="1">
    <source>
        <dbReference type="EMBL" id="NYB74061.1"/>
    </source>
</evidence>
<reference evidence="1" key="1">
    <citation type="submission" date="2020-07" db="EMBL/GenBank/DDBJ databases">
        <title>Genomic analysis of a strain of Sedimentibacter Hydroxybenzoicus DSM7310.</title>
        <authorList>
            <person name="Ma S."/>
        </authorList>
    </citation>
    <scope>NUCLEOTIDE SEQUENCE</scope>
    <source>
        <strain evidence="1">DSM 7310</strain>
    </source>
</reference>
<dbReference type="EMBL" id="JACBNQ010000007">
    <property type="protein sequence ID" value="NYB74061.1"/>
    <property type="molecule type" value="Genomic_DNA"/>
</dbReference>